<gene>
    <name evidence="1" type="ORF">ACFQT0_21400</name>
</gene>
<keyword evidence="2" id="KW-1185">Reference proteome</keyword>
<evidence type="ECO:0000313" key="1">
    <source>
        <dbReference type="EMBL" id="MFC7669635.1"/>
    </source>
</evidence>
<proteinExistence type="predicted"/>
<name>A0ABW2U832_9BACT</name>
<organism evidence="1 2">
    <name type="scientific">Hymenobacter humi</name>
    <dbReference type="NCBI Taxonomy" id="1411620"/>
    <lineage>
        <taxon>Bacteria</taxon>
        <taxon>Pseudomonadati</taxon>
        <taxon>Bacteroidota</taxon>
        <taxon>Cytophagia</taxon>
        <taxon>Cytophagales</taxon>
        <taxon>Hymenobacteraceae</taxon>
        <taxon>Hymenobacter</taxon>
    </lineage>
</organism>
<protein>
    <submittedName>
        <fullName evidence="1">Uncharacterized protein</fullName>
    </submittedName>
</protein>
<reference evidence="2" key="1">
    <citation type="journal article" date="2019" name="Int. J. Syst. Evol. Microbiol.">
        <title>The Global Catalogue of Microorganisms (GCM) 10K type strain sequencing project: providing services to taxonomists for standard genome sequencing and annotation.</title>
        <authorList>
            <consortium name="The Broad Institute Genomics Platform"/>
            <consortium name="The Broad Institute Genome Sequencing Center for Infectious Disease"/>
            <person name="Wu L."/>
            <person name="Ma J."/>
        </authorList>
    </citation>
    <scope>NUCLEOTIDE SEQUENCE [LARGE SCALE GENOMIC DNA]</scope>
    <source>
        <strain evidence="2">JCM 19635</strain>
    </source>
</reference>
<dbReference type="EMBL" id="JBHTEK010000001">
    <property type="protein sequence ID" value="MFC7669635.1"/>
    <property type="molecule type" value="Genomic_DNA"/>
</dbReference>
<dbReference type="RefSeq" id="WP_380205126.1">
    <property type="nucleotide sequence ID" value="NZ_JBHTEK010000001.1"/>
</dbReference>
<dbReference type="Proteomes" id="UP001596513">
    <property type="component" value="Unassembled WGS sequence"/>
</dbReference>
<accession>A0ABW2U832</accession>
<comment type="caution">
    <text evidence="1">The sequence shown here is derived from an EMBL/GenBank/DDBJ whole genome shotgun (WGS) entry which is preliminary data.</text>
</comment>
<sequence length="98" mass="10532">MPQSPFSWRRWWPLVLLGVVPLLALWAWPRHPSRSIGSSYEARLSAAELAGFGPARNGASGLAAVAFDSTRLRGVSWVGGDSITTAELEPCSRPASRG</sequence>
<evidence type="ECO:0000313" key="2">
    <source>
        <dbReference type="Proteomes" id="UP001596513"/>
    </source>
</evidence>